<evidence type="ECO:0000256" key="1">
    <source>
        <dbReference type="ARBA" id="ARBA00002254"/>
    </source>
</evidence>
<sequence>MAKTEKPVEAKGAGGRRKLLLLAVPAVLLAGGAGAWFSGLLGGASGGGHAEAAPKEEGAHDAGPRGDHGGGHGADQAGAPPSAVTYLDMPEIMSNLNAPGKRGAFIRLRSKLELARPEDAAAVQQAMPRLLDLFQTYLREMRPEELRGSIGTHRLREELIARANIAAAPARVNDVLFTEILVQ</sequence>
<dbReference type="InterPro" id="IPR005503">
    <property type="entry name" value="FliL"/>
</dbReference>
<dbReference type="Proteomes" id="UP001258945">
    <property type="component" value="Unassembled WGS sequence"/>
</dbReference>
<keyword evidence="10" id="KW-0997">Cell inner membrane</keyword>
<dbReference type="PANTHER" id="PTHR35091">
    <property type="entry name" value="FLAGELLAR PROTEIN FLIL"/>
    <property type="match status" value="1"/>
</dbReference>
<gene>
    <name evidence="12" type="ORF">RGI145_12950</name>
    <name evidence="13" type="ORF">RQ831_10325</name>
</gene>
<comment type="subcellular location">
    <subcellularLocation>
        <location evidence="10">Cell inner membrane</location>
    </subcellularLocation>
    <subcellularLocation>
        <location evidence="2">Cell membrane</location>
        <topology evidence="2">Single-pass membrane protein</topology>
    </subcellularLocation>
</comment>
<dbReference type="PANTHER" id="PTHR35091:SF2">
    <property type="entry name" value="FLAGELLAR PROTEIN FLIL"/>
    <property type="match status" value="1"/>
</dbReference>
<evidence type="ECO:0000256" key="3">
    <source>
        <dbReference type="ARBA" id="ARBA00008281"/>
    </source>
</evidence>
<keyword evidence="13" id="KW-0966">Cell projection</keyword>
<comment type="similarity">
    <text evidence="3 10">Belongs to the FliL family.</text>
</comment>
<evidence type="ECO:0000313" key="13">
    <source>
        <dbReference type="EMBL" id="MDT8331451.1"/>
    </source>
</evidence>
<evidence type="ECO:0000256" key="10">
    <source>
        <dbReference type="RuleBase" id="RU364125"/>
    </source>
</evidence>
<protein>
    <recommendedName>
        <fullName evidence="10">Flagellar protein FliL</fullName>
    </recommendedName>
</protein>
<accession>A0A1L7AGG1</accession>
<keyword evidence="6" id="KW-0812">Transmembrane</keyword>
<name>A0A1L7AGG1_9PROT</name>
<feature type="compositionally biased region" description="Basic and acidic residues" evidence="11">
    <location>
        <begin position="52"/>
        <end position="70"/>
    </location>
</feature>
<keyword evidence="8" id="KW-1133">Transmembrane helix</keyword>
<comment type="function">
    <text evidence="1 10">Controls the rotational direction of flagella during chemotaxis.</text>
</comment>
<dbReference type="STRING" id="257708.RGI145_12950"/>
<evidence type="ECO:0000256" key="11">
    <source>
        <dbReference type="SAM" id="MobiDB-lite"/>
    </source>
</evidence>
<evidence type="ECO:0000313" key="12">
    <source>
        <dbReference type="EMBL" id="APT57887.1"/>
    </source>
</evidence>
<keyword evidence="13" id="KW-0969">Cilium</keyword>
<keyword evidence="9 10" id="KW-0472">Membrane</keyword>
<organism evidence="12 14">
    <name type="scientific">Roseomonas gilardii</name>
    <dbReference type="NCBI Taxonomy" id="257708"/>
    <lineage>
        <taxon>Bacteria</taxon>
        <taxon>Pseudomonadati</taxon>
        <taxon>Pseudomonadota</taxon>
        <taxon>Alphaproteobacteria</taxon>
        <taxon>Acetobacterales</taxon>
        <taxon>Roseomonadaceae</taxon>
        <taxon>Roseomonas</taxon>
    </lineage>
</organism>
<keyword evidence="15" id="KW-1185">Reference proteome</keyword>
<evidence type="ECO:0000256" key="6">
    <source>
        <dbReference type="ARBA" id="ARBA00022692"/>
    </source>
</evidence>
<dbReference type="Proteomes" id="UP000185494">
    <property type="component" value="Chromosome 1"/>
</dbReference>
<dbReference type="RefSeq" id="WP_075798699.1">
    <property type="nucleotide sequence ID" value="NZ_CP015583.1"/>
</dbReference>
<evidence type="ECO:0000313" key="15">
    <source>
        <dbReference type="Proteomes" id="UP001258945"/>
    </source>
</evidence>
<dbReference type="Pfam" id="PF03748">
    <property type="entry name" value="FliL"/>
    <property type="match status" value="1"/>
</dbReference>
<keyword evidence="13" id="KW-0282">Flagellum</keyword>
<reference evidence="13 15" key="2">
    <citation type="journal article" date="2019" name="Microb. Pathog.">
        <title>Comparison of VITEK 2, MALDI-TOF MS, 16S rRNA gene sequencing, and whole-genome sequencing for identification of Roseomonas mucosa.</title>
        <authorList>
            <person name="Rudolph W.W."/>
            <person name="Gunzer F."/>
            <person name="Trauth M."/>
            <person name="Bunk B."/>
            <person name="Bigge R."/>
            <person name="Schrottner P."/>
        </authorList>
    </citation>
    <scope>NUCLEOTIDE SEQUENCE [LARGE SCALE GENOMIC DNA]</scope>
    <source>
        <strain evidence="13 15">DSM 103800</strain>
    </source>
</reference>
<dbReference type="EMBL" id="JAVVDO010000014">
    <property type="protein sequence ID" value="MDT8331451.1"/>
    <property type="molecule type" value="Genomic_DNA"/>
</dbReference>
<evidence type="ECO:0000256" key="4">
    <source>
        <dbReference type="ARBA" id="ARBA00022475"/>
    </source>
</evidence>
<dbReference type="KEGG" id="rgi:RGI145_12950"/>
<dbReference type="GO" id="GO:0005886">
    <property type="term" value="C:plasma membrane"/>
    <property type="evidence" value="ECO:0007669"/>
    <property type="project" value="UniProtKB-SubCell"/>
</dbReference>
<evidence type="ECO:0000256" key="7">
    <source>
        <dbReference type="ARBA" id="ARBA00022779"/>
    </source>
</evidence>
<reference evidence="13" key="3">
    <citation type="submission" date="2023-09" db="EMBL/GenBank/DDBJ databases">
        <authorList>
            <person name="Schober I."/>
            <person name="Bunk B."/>
        </authorList>
    </citation>
    <scope>NUCLEOTIDE SEQUENCE</scope>
    <source>
        <strain evidence="13">DSM 103800</strain>
    </source>
</reference>
<evidence type="ECO:0000256" key="9">
    <source>
        <dbReference type="ARBA" id="ARBA00023136"/>
    </source>
</evidence>
<dbReference type="AlphaFoldDB" id="A0A1L7AGG1"/>
<dbReference type="GO" id="GO:0006935">
    <property type="term" value="P:chemotaxis"/>
    <property type="evidence" value="ECO:0007669"/>
    <property type="project" value="UniProtKB-KW"/>
</dbReference>
<evidence type="ECO:0000313" key="14">
    <source>
        <dbReference type="Proteomes" id="UP000185494"/>
    </source>
</evidence>
<keyword evidence="5 10" id="KW-0145">Chemotaxis</keyword>
<evidence type="ECO:0000256" key="2">
    <source>
        <dbReference type="ARBA" id="ARBA00004162"/>
    </source>
</evidence>
<feature type="region of interest" description="Disordered" evidence="11">
    <location>
        <begin position="46"/>
        <end position="82"/>
    </location>
</feature>
<dbReference type="GO" id="GO:0009425">
    <property type="term" value="C:bacterial-type flagellum basal body"/>
    <property type="evidence" value="ECO:0007669"/>
    <property type="project" value="InterPro"/>
</dbReference>
<evidence type="ECO:0000256" key="5">
    <source>
        <dbReference type="ARBA" id="ARBA00022500"/>
    </source>
</evidence>
<reference evidence="12 14" key="1">
    <citation type="submission" date="2016-05" db="EMBL/GenBank/DDBJ databases">
        <title>Complete Genome and Methylome Analysis of Psychrotrophic Bacterial Isolates from Antarctic Lake Untersee.</title>
        <authorList>
            <person name="Fomenkov A."/>
            <person name="Akimov V.N."/>
            <person name="Vasilyeva L.V."/>
            <person name="Andersen D."/>
            <person name="Vincze T."/>
            <person name="Roberts R.J."/>
        </authorList>
    </citation>
    <scope>NUCLEOTIDE SEQUENCE [LARGE SCALE GENOMIC DNA]</scope>
    <source>
        <strain evidence="12 14">U14-5</strain>
    </source>
</reference>
<dbReference type="GO" id="GO:0071978">
    <property type="term" value="P:bacterial-type flagellum-dependent swarming motility"/>
    <property type="evidence" value="ECO:0007669"/>
    <property type="project" value="TreeGrafter"/>
</dbReference>
<keyword evidence="7 10" id="KW-0283">Flagellar rotation</keyword>
<evidence type="ECO:0000256" key="8">
    <source>
        <dbReference type="ARBA" id="ARBA00022989"/>
    </source>
</evidence>
<dbReference type="EMBL" id="CP015583">
    <property type="protein sequence ID" value="APT57887.1"/>
    <property type="molecule type" value="Genomic_DNA"/>
</dbReference>
<dbReference type="eggNOG" id="COG1580">
    <property type="taxonomic scope" value="Bacteria"/>
</dbReference>
<proteinExistence type="inferred from homology"/>
<keyword evidence="4" id="KW-1003">Cell membrane</keyword>